<evidence type="ECO:0000313" key="1">
    <source>
        <dbReference type="EMBL" id="SEW33469.1"/>
    </source>
</evidence>
<gene>
    <name evidence="1" type="ORF">SAMN05421659_110117</name>
</gene>
<protein>
    <submittedName>
        <fullName evidence="1">Uncharacterized protein</fullName>
    </submittedName>
</protein>
<reference evidence="1 2" key="1">
    <citation type="submission" date="2016-10" db="EMBL/GenBank/DDBJ databases">
        <authorList>
            <person name="de Groot N.N."/>
        </authorList>
    </citation>
    <scope>NUCLEOTIDE SEQUENCE [LARGE SCALE GENOMIC DNA]</scope>
    <source>
        <strain evidence="1 2">DSM 9179</strain>
    </source>
</reference>
<proteinExistence type="predicted"/>
<dbReference type="OrthoDB" id="2204431at2"/>
<accession>A0A1I0R0A5</accession>
<dbReference type="EMBL" id="FOJI01000010">
    <property type="protein sequence ID" value="SEW33469.1"/>
    <property type="molecule type" value="Genomic_DNA"/>
</dbReference>
<dbReference type="AlphaFoldDB" id="A0A1I0R0A5"/>
<dbReference type="Proteomes" id="UP000199701">
    <property type="component" value="Unassembled WGS sequence"/>
</dbReference>
<keyword evidence="2" id="KW-1185">Reference proteome</keyword>
<name>A0A1I0R0A5_9FIRM</name>
<sequence length="564" mass="67155">MSMERITAMYNKKMKESIEWIKRDKERSQKFSSHKNIQMLQMGNQKFYESKSMIEHAESSAKEMYAQILEELFYEHGMNPQKYKSKRRYVGFDFCAKKTPYRFTIKDHEKVVAIRFSDEFYDESIKQWINQFKLDEIKIVLFETCTEENPYRDFNNQFIADSIPVTFYNVKQLFDNYFSDEEFHILNQEVATYLKEAKDVLGYTSVLNLSPANLSSFRADDEEMLKKIKGSKRRYQILDATNERITQYLYLQHAEIEASDQGILDDRYISNELFKAMLGDADFAKSFRTSEWLYNSLKGTRNYDYTSIISGYLKSIEQLLYTMVMSFINKPGYKVSLAKNKWKEAKKYNVEIYRFEKYRCVDFTDFNVEKGYMDDTLASLANFFIINNDALLVKESGKEIVNMMHCFRIECRNEFFHKHNLESWDVVEKTRKNAILLYNLILGSCNIDLNYSGLEIVQKNSFDVLCTNIRECRHFGIGFVFIYADGVEQKAIYDFKQDHVEYTDNGIEHYEYLEFIKVEEFGLESLEKIDIEGLKEEWKLSLTRDSMPQVIYWIKRNYEKLQLL</sequence>
<organism evidence="1 2">
    <name type="scientific">[Clostridium] fimetarium</name>
    <dbReference type="NCBI Taxonomy" id="99656"/>
    <lineage>
        <taxon>Bacteria</taxon>
        <taxon>Bacillati</taxon>
        <taxon>Bacillota</taxon>
        <taxon>Clostridia</taxon>
        <taxon>Lachnospirales</taxon>
        <taxon>Lachnospiraceae</taxon>
    </lineage>
</organism>
<dbReference type="RefSeq" id="WP_092454869.1">
    <property type="nucleotide sequence ID" value="NZ_FOJI01000010.1"/>
</dbReference>
<evidence type="ECO:0000313" key="2">
    <source>
        <dbReference type="Proteomes" id="UP000199701"/>
    </source>
</evidence>